<name>A0A6V8MUA8_9BACT</name>
<protein>
    <submittedName>
        <fullName evidence="2">Polysaccharide lyase</fullName>
    </submittedName>
</protein>
<dbReference type="AlphaFoldDB" id="A0A6V8MUA8"/>
<keyword evidence="2" id="KW-0456">Lyase</keyword>
<dbReference type="Proteomes" id="UP000831485">
    <property type="component" value="Chromosome"/>
</dbReference>
<keyword evidence="4" id="KW-1185">Reference proteome</keyword>
<accession>A0A6V8MUA8</accession>
<proteinExistence type="predicted"/>
<dbReference type="GO" id="GO:0016829">
    <property type="term" value="F:lyase activity"/>
    <property type="evidence" value="ECO:0007669"/>
    <property type="project" value="UniProtKB-KW"/>
</dbReference>
<reference evidence="1" key="2">
    <citation type="journal article" date="2021" name="Int. J. Syst. Evol. Microbiol.">
        <title>Geomonas silvestris sp. nov., Geomonas paludis sp. nov. and Geomonas limicola sp. nov., isolated from terrestrial environments, and emended description of the genus Geomonas.</title>
        <authorList>
            <person name="Itoh H."/>
            <person name="Xu Z."/>
            <person name="Masuda Y."/>
            <person name="Ushijima N."/>
            <person name="Hayakawa C."/>
            <person name="Shiratori Y."/>
            <person name="Senoo K."/>
        </authorList>
    </citation>
    <scope>NUCLEOTIDE SEQUENCE</scope>
    <source>
        <strain evidence="1">Red736</strain>
    </source>
</reference>
<evidence type="ECO:0000313" key="4">
    <source>
        <dbReference type="Proteomes" id="UP000831485"/>
    </source>
</evidence>
<evidence type="ECO:0000313" key="2">
    <source>
        <dbReference type="EMBL" id="UPU37770.1"/>
    </source>
</evidence>
<dbReference type="EMBL" id="BLXY01000002">
    <property type="protein sequence ID" value="GFO63690.1"/>
    <property type="molecule type" value="Genomic_DNA"/>
</dbReference>
<sequence>MHKKIINCIWGVILVLGIATSSYGAVLFTDNFEYTDSPNNHGWGVGPTSSIAAGAGPDGSNALKITFDCDSNTCGDRWNNWNVPANNQELYIKFNFKFDCGTGNCIGGAKFLKLRGIINGTNYANSTFQVVYQTSKFEGILFGCSGTARDANSIIRYDGTTGLTSGCPTPTLSGTRPGLIDPRDGKWHTWKVHMKYNDDAQNNGLYEVWYDGTKVLGATGINNRDTADSKFFGYIILGGWNQYYGGIPYSIYYDNFVASTTDPDQVIPPSSLTGSGKP</sequence>
<reference evidence="3" key="1">
    <citation type="submission" date="2020-06" db="EMBL/GenBank/DDBJ databases">
        <title>Draft genomic sequecing of Geomonas sp. Red736.</title>
        <authorList>
            <person name="Itoh H."/>
            <person name="Xu Z.X."/>
            <person name="Ushijima N."/>
            <person name="Masuda Y."/>
            <person name="Shiratori Y."/>
            <person name="Senoo K."/>
        </authorList>
    </citation>
    <scope>NUCLEOTIDE SEQUENCE [LARGE SCALE GENOMIC DNA]</scope>
    <source>
        <strain evidence="3">Red736</strain>
    </source>
</reference>
<gene>
    <name evidence="1" type="ORF">GMPD_16090</name>
    <name evidence="2" type="ORF">M1B72_08700</name>
</gene>
<dbReference type="Pfam" id="PF14099">
    <property type="entry name" value="Polysacc_lyase"/>
    <property type="match status" value="1"/>
</dbReference>
<evidence type="ECO:0000313" key="3">
    <source>
        <dbReference type="Proteomes" id="UP000568888"/>
    </source>
</evidence>
<dbReference type="RefSeq" id="WP_183346532.1">
    <property type="nucleotide sequence ID" value="NZ_BLXY01000002.1"/>
</dbReference>
<organism evidence="1 3">
    <name type="scientific">Geomonas paludis</name>
    <dbReference type="NCBI Taxonomy" id="2740185"/>
    <lineage>
        <taxon>Bacteria</taxon>
        <taxon>Pseudomonadati</taxon>
        <taxon>Thermodesulfobacteriota</taxon>
        <taxon>Desulfuromonadia</taxon>
        <taxon>Geobacterales</taxon>
        <taxon>Geobacteraceae</taxon>
        <taxon>Geomonas</taxon>
    </lineage>
</organism>
<dbReference type="InterPro" id="IPR025975">
    <property type="entry name" value="Polysacc_lyase"/>
</dbReference>
<reference evidence="2" key="3">
    <citation type="submission" date="2022-04" db="EMBL/GenBank/DDBJ databases">
        <authorList>
            <person name="Liu G."/>
        </authorList>
    </citation>
    <scope>NUCLEOTIDE SEQUENCE</scope>
    <source>
        <strain evidence="2">RG22</strain>
    </source>
</reference>
<dbReference type="Proteomes" id="UP000568888">
    <property type="component" value="Unassembled WGS sequence"/>
</dbReference>
<dbReference type="Gene3D" id="2.60.120.200">
    <property type="match status" value="1"/>
</dbReference>
<dbReference type="EMBL" id="CP096574">
    <property type="protein sequence ID" value="UPU37770.1"/>
    <property type="molecule type" value="Genomic_DNA"/>
</dbReference>
<evidence type="ECO:0000313" key="1">
    <source>
        <dbReference type="EMBL" id="GFO63690.1"/>
    </source>
</evidence>